<name>A0A1R2ASD0_9CILI</name>
<keyword evidence="1" id="KW-0479">Metal-binding</keyword>
<dbReference type="GO" id="GO:0008270">
    <property type="term" value="F:zinc ion binding"/>
    <property type="evidence" value="ECO:0007669"/>
    <property type="project" value="UniProtKB-KW"/>
</dbReference>
<dbReference type="InterPro" id="IPR001841">
    <property type="entry name" value="Znf_RING"/>
</dbReference>
<dbReference type="Proteomes" id="UP000187209">
    <property type="component" value="Unassembled WGS sequence"/>
</dbReference>
<reference evidence="6 7" key="1">
    <citation type="submission" date="2016-11" db="EMBL/GenBank/DDBJ databases">
        <title>The macronuclear genome of Stentor coeruleus: a giant cell with tiny introns.</title>
        <authorList>
            <person name="Slabodnick M."/>
            <person name="Ruby J.G."/>
            <person name="Reiff S.B."/>
            <person name="Swart E.C."/>
            <person name="Gosai S."/>
            <person name="Prabakaran S."/>
            <person name="Witkowska E."/>
            <person name="Larue G.E."/>
            <person name="Fisher S."/>
            <person name="Freeman R.M."/>
            <person name="Gunawardena J."/>
            <person name="Chu W."/>
            <person name="Stover N.A."/>
            <person name="Gregory B.D."/>
            <person name="Nowacki M."/>
            <person name="Derisi J."/>
            <person name="Roy S.W."/>
            <person name="Marshall W.F."/>
            <person name="Sood P."/>
        </authorList>
    </citation>
    <scope>NUCLEOTIDE SEQUENCE [LARGE SCALE GENOMIC DNA]</scope>
    <source>
        <strain evidence="6">WM001</strain>
    </source>
</reference>
<feature type="domain" description="RING-type" evidence="5">
    <location>
        <begin position="92"/>
        <end position="126"/>
    </location>
</feature>
<dbReference type="PROSITE" id="PS50089">
    <property type="entry name" value="ZF_RING_2"/>
    <property type="match status" value="3"/>
</dbReference>
<keyword evidence="7" id="KW-1185">Reference proteome</keyword>
<dbReference type="InterPro" id="IPR017907">
    <property type="entry name" value="Znf_RING_CS"/>
</dbReference>
<dbReference type="InterPro" id="IPR013083">
    <property type="entry name" value="Znf_RING/FYVE/PHD"/>
</dbReference>
<organism evidence="6 7">
    <name type="scientific">Stentor coeruleus</name>
    <dbReference type="NCBI Taxonomy" id="5963"/>
    <lineage>
        <taxon>Eukaryota</taxon>
        <taxon>Sar</taxon>
        <taxon>Alveolata</taxon>
        <taxon>Ciliophora</taxon>
        <taxon>Postciliodesmatophora</taxon>
        <taxon>Heterotrichea</taxon>
        <taxon>Heterotrichida</taxon>
        <taxon>Stentoridae</taxon>
        <taxon>Stentor</taxon>
    </lineage>
</organism>
<evidence type="ECO:0000256" key="4">
    <source>
        <dbReference type="PROSITE-ProRule" id="PRU00175"/>
    </source>
</evidence>
<dbReference type="PROSITE" id="PS00518">
    <property type="entry name" value="ZF_RING_1"/>
    <property type="match status" value="3"/>
</dbReference>
<keyword evidence="2 4" id="KW-0863">Zinc-finger</keyword>
<evidence type="ECO:0000256" key="1">
    <source>
        <dbReference type="ARBA" id="ARBA00022723"/>
    </source>
</evidence>
<dbReference type="SMART" id="SM00184">
    <property type="entry name" value="RING"/>
    <property type="match status" value="3"/>
</dbReference>
<dbReference type="SUPFAM" id="SSF57850">
    <property type="entry name" value="RING/U-box"/>
    <property type="match status" value="2"/>
</dbReference>
<comment type="caution">
    <text evidence="6">The sequence shown here is derived from an EMBL/GenBank/DDBJ whole genome shotgun (WGS) entry which is preliminary data.</text>
</comment>
<protein>
    <recommendedName>
        <fullName evidence="5">RING-type domain-containing protein</fullName>
    </recommendedName>
</protein>
<feature type="domain" description="RING-type" evidence="5">
    <location>
        <begin position="58"/>
        <end position="89"/>
    </location>
</feature>
<gene>
    <name evidence="6" type="ORF">SteCoe_35558</name>
</gene>
<evidence type="ECO:0000259" key="5">
    <source>
        <dbReference type="PROSITE" id="PS50089"/>
    </source>
</evidence>
<dbReference type="AlphaFoldDB" id="A0A1R2ASD0"/>
<dbReference type="Gene3D" id="3.30.40.10">
    <property type="entry name" value="Zinc/RING finger domain, C3HC4 (zinc finger)"/>
    <property type="match status" value="2"/>
</dbReference>
<dbReference type="EMBL" id="MPUH01001522">
    <property type="protein sequence ID" value="OMJ67310.1"/>
    <property type="molecule type" value="Genomic_DNA"/>
</dbReference>
<sequence>MDCEQVCLTCKDQQIRKVNPAGYHGLCAVHIIPSGQNQKCIHCNSIIPIIFDISSKHCSNCSSICQETYKLCGHDVCENCISKECPVCRDLCNFCRDSKDTSLMQCLHIICKECLKEANSHCPLCKAFIEIYDIECEYCLIKAKIIEIYECPHKICENCYGENENQCPFCKSLIKKDEKNKGLGVFEGEKDEGAKPQEIEIINKNLSGVEIPIKVYGKKEIENSDSEIAEKNNYEIHIKDNKMFSSPSSSSSKNSKEIENLEDILEKQPLLNSKIYKKLEISEEQNSERTNLDENFEIGYNNNQKANQKNKSKNDFKVKEYVYTNDNNSKEDVINNSASIDVENADFNQNKDVACCYKILFNFFFIACCCCCSLFWCCNGTSLNENEVNENSCFYYLLCLCCCKLRSLEQKYWIKILKKCTLCKRKLEKKN</sequence>
<evidence type="ECO:0000256" key="3">
    <source>
        <dbReference type="ARBA" id="ARBA00022833"/>
    </source>
</evidence>
<proteinExistence type="predicted"/>
<keyword evidence="3" id="KW-0862">Zinc</keyword>
<evidence type="ECO:0000256" key="2">
    <source>
        <dbReference type="ARBA" id="ARBA00022771"/>
    </source>
</evidence>
<evidence type="ECO:0000313" key="7">
    <source>
        <dbReference type="Proteomes" id="UP000187209"/>
    </source>
</evidence>
<evidence type="ECO:0000313" key="6">
    <source>
        <dbReference type="EMBL" id="OMJ67310.1"/>
    </source>
</evidence>
<accession>A0A1R2ASD0</accession>
<feature type="domain" description="RING-type" evidence="5">
    <location>
        <begin position="136"/>
        <end position="171"/>
    </location>
</feature>